<evidence type="ECO:0000256" key="5">
    <source>
        <dbReference type="ARBA" id="ARBA00022989"/>
    </source>
</evidence>
<keyword evidence="3" id="KW-1003">Cell membrane</keyword>
<keyword evidence="9" id="KW-1185">Reference proteome</keyword>
<feature type="transmembrane region" description="Helical" evidence="7">
    <location>
        <begin position="24"/>
        <end position="56"/>
    </location>
</feature>
<dbReference type="Proteomes" id="UP001193035">
    <property type="component" value="Unassembled WGS sequence"/>
</dbReference>
<dbReference type="RefSeq" id="WP_138840474.1">
    <property type="nucleotide sequence ID" value="NZ_VCPD01000002.1"/>
</dbReference>
<dbReference type="InterPro" id="IPR050833">
    <property type="entry name" value="Poly_Biosynth_Transport"/>
</dbReference>
<feature type="transmembrane region" description="Helical" evidence="7">
    <location>
        <begin position="77"/>
        <end position="104"/>
    </location>
</feature>
<comment type="similarity">
    <text evidence="2">Belongs to the polysaccharide synthase family.</text>
</comment>
<evidence type="ECO:0000256" key="4">
    <source>
        <dbReference type="ARBA" id="ARBA00022692"/>
    </source>
</evidence>
<evidence type="ECO:0000256" key="6">
    <source>
        <dbReference type="ARBA" id="ARBA00023136"/>
    </source>
</evidence>
<proteinExistence type="inferred from homology"/>
<dbReference type="Pfam" id="PF13440">
    <property type="entry name" value="Polysacc_synt_3"/>
    <property type="match status" value="1"/>
</dbReference>
<evidence type="ECO:0000256" key="7">
    <source>
        <dbReference type="SAM" id="Phobius"/>
    </source>
</evidence>
<feature type="transmembrane region" description="Helical" evidence="7">
    <location>
        <begin position="174"/>
        <end position="192"/>
    </location>
</feature>
<evidence type="ECO:0000256" key="2">
    <source>
        <dbReference type="ARBA" id="ARBA00007430"/>
    </source>
</evidence>
<dbReference type="PANTHER" id="PTHR30250">
    <property type="entry name" value="PST FAMILY PREDICTED COLANIC ACID TRANSPORTER"/>
    <property type="match status" value="1"/>
</dbReference>
<protein>
    <recommendedName>
        <fullName evidence="10">Polysaccharide biosynthesis protein</fullName>
    </recommendedName>
</protein>
<feature type="transmembrane region" description="Helical" evidence="7">
    <location>
        <begin position="441"/>
        <end position="462"/>
    </location>
</feature>
<feature type="transmembrane region" description="Helical" evidence="7">
    <location>
        <begin position="408"/>
        <end position="429"/>
    </location>
</feature>
<feature type="transmembrane region" description="Helical" evidence="7">
    <location>
        <begin position="322"/>
        <end position="345"/>
    </location>
</feature>
<name>A0ABY2X0T0_9RHOB</name>
<dbReference type="EMBL" id="VCPD01000002">
    <property type="protein sequence ID" value="TMV08443.1"/>
    <property type="molecule type" value="Genomic_DNA"/>
</dbReference>
<keyword evidence="5 7" id="KW-1133">Transmembrane helix</keyword>
<gene>
    <name evidence="8" type="ORF">FGK63_04715</name>
</gene>
<feature type="transmembrane region" description="Helical" evidence="7">
    <location>
        <begin position="352"/>
        <end position="370"/>
    </location>
</feature>
<reference evidence="8 9" key="1">
    <citation type="submission" date="2019-05" db="EMBL/GenBank/DDBJ databases">
        <title>Ruegeria sp. nov., isolated from tidal flat.</title>
        <authorList>
            <person name="Kim W."/>
        </authorList>
    </citation>
    <scope>NUCLEOTIDE SEQUENCE [LARGE SCALE GENOMIC DNA]</scope>
    <source>
        <strain evidence="8 9">CAU 1488</strain>
    </source>
</reference>
<evidence type="ECO:0008006" key="10">
    <source>
        <dbReference type="Google" id="ProtNLM"/>
    </source>
</evidence>
<feature type="transmembrane region" description="Helical" evidence="7">
    <location>
        <begin position="145"/>
        <end position="168"/>
    </location>
</feature>
<accession>A0ABY2X0T0</accession>
<keyword evidence="4 7" id="KW-0812">Transmembrane</keyword>
<feature type="transmembrane region" description="Helical" evidence="7">
    <location>
        <begin position="213"/>
        <end position="233"/>
    </location>
</feature>
<comment type="caution">
    <text evidence="8">The sequence shown here is derived from an EMBL/GenBank/DDBJ whole genome shotgun (WGS) entry which is preliminary data.</text>
</comment>
<keyword evidence="6 7" id="KW-0472">Membrane</keyword>
<feature type="transmembrane region" description="Helical" evidence="7">
    <location>
        <begin position="110"/>
        <end position="133"/>
    </location>
</feature>
<sequence>MNGHFSRNVAWITGSSLVENLTGIFVFVLVARIIGAEAFGIVMMAFAFVFIGEVLVRDTVTEAIIARDTIEDGRLEGTFAVLMMLSLGIVALLILFSPAIAALYGQPEVASLLVVASPSILFLGAGGVSSAILRRNLDFRTVAIRDALAVVAGGAVCIAMAVGGFGAWSLIAQRLVQLSVSAVISVVAAGWLPKRFPTRADLLLVRGLGPNTIILRISSLVIAQTPTIALGLTAGPVAVGLYSFAFRLVELLTTFVSFPLKGVAQSSFAELRRHTGDTARFLLDVSQIAALIAFTAFAGLAVVAIPGVLLSVGPDWDGAGKILPWLCLMGAVNALVAIHEAYLLAYGKISRFLIAAGIEVAVGIVLVGLAAPFGLLAVSVAATVRAVVAFPIRSNVALATEAIGWKRYLAKLVAPLLISVGMALVVLVWQRLIGVTMGVTFLFLSSILVGGLTFFALMPVAMPGSITKALRMIRREA</sequence>
<evidence type="ECO:0000313" key="8">
    <source>
        <dbReference type="EMBL" id="TMV08443.1"/>
    </source>
</evidence>
<evidence type="ECO:0000256" key="1">
    <source>
        <dbReference type="ARBA" id="ARBA00004651"/>
    </source>
</evidence>
<comment type="subcellular location">
    <subcellularLocation>
        <location evidence="1">Cell membrane</location>
        <topology evidence="1">Multi-pass membrane protein</topology>
    </subcellularLocation>
</comment>
<organism evidence="8 9">
    <name type="scientific">Ruegeria sediminis</name>
    <dbReference type="NCBI Taxonomy" id="2583820"/>
    <lineage>
        <taxon>Bacteria</taxon>
        <taxon>Pseudomonadati</taxon>
        <taxon>Pseudomonadota</taxon>
        <taxon>Alphaproteobacteria</taxon>
        <taxon>Rhodobacterales</taxon>
        <taxon>Roseobacteraceae</taxon>
        <taxon>Ruegeria</taxon>
    </lineage>
</organism>
<evidence type="ECO:0000313" key="9">
    <source>
        <dbReference type="Proteomes" id="UP001193035"/>
    </source>
</evidence>
<feature type="transmembrane region" description="Helical" evidence="7">
    <location>
        <begin position="281"/>
        <end position="310"/>
    </location>
</feature>
<evidence type="ECO:0000256" key="3">
    <source>
        <dbReference type="ARBA" id="ARBA00022475"/>
    </source>
</evidence>
<dbReference type="PANTHER" id="PTHR30250:SF10">
    <property type="entry name" value="LIPOPOLYSACCHARIDE BIOSYNTHESIS PROTEIN WZXC"/>
    <property type="match status" value="1"/>
</dbReference>